<reference evidence="2" key="1">
    <citation type="submission" date="2021-11" db="EMBL/GenBank/DDBJ databases">
        <title>The TAILOR 12: Case summaries of 12 patient that have undergone phage therapy for multidrug-resistant infections.</title>
        <authorList>
            <person name="Green S."/>
            <person name="Terwilliger A."/>
            <person name="Clark J."/>
            <person name="Salazar K."/>
            <person name="Maresso A."/>
        </authorList>
    </citation>
    <scope>NUCLEOTIDE SEQUENCE</scope>
</reference>
<sequence length="259" mass="27280">MVWAQLAMGAANALTGKSAKASQMKVAKSQLALDKGRANNKMQIQVANNLLSAAQAEVQRSNQARQNRKVMENMEKGLEQNAFNLGKQMDGLTSNRFSARLQGAGALGTLAATAASAGVAGASVDALANTEVFRQELADQAMEKQAKDASYVASLNNSALVDNAYNNLDDSYVFASFDYSPRDFVLDTTAQYKWGLMNAVTDFASGFSGNMNQMGINLQEYGYKGESSLAQAGSNAWGALKGGASKLFGGGNAGATTRL</sequence>
<evidence type="ECO:0000313" key="3">
    <source>
        <dbReference type="Proteomes" id="UP001055992"/>
    </source>
</evidence>
<dbReference type="Proteomes" id="UP001055992">
    <property type="component" value="Segment"/>
</dbReference>
<protein>
    <recommendedName>
        <fullName evidence="4">Internal virion protein</fullName>
    </recommendedName>
</protein>
<evidence type="ECO:0008006" key="4">
    <source>
        <dbReference type="Google" id="ProtNLM"/>
    </source>
</evidence>
<evidence type="ECO:0000256" key="1">
    <source>
        <dbReference type="SAM" id="Coils"/>
    </source>
</evidence>
<organism evidence="2 3">
    <name type="scientific">Klebsiella phage 6937</name>
    <dbReference type="NCBI Taxonomy" id="2912294"/>
    <lineage>
        <taxon>Viruses</taxon>
        <taxon>Duplodnaviria</taxon>
        <taxon>Heunggongvirae</taxon>
        <taxon>Uroviricota</taxon>
        <taxon>Caudoviricetes</taxon>
        <taxon>Autographivirales</taxon>
        <taxon>Autonotataviridae</taxon>
        <taxon>Melnykvirinae</taxon>
        <taxon>Cullenvirus</taxon>
        <taxon>Cullenvirus 6937</taxon>
    </lineage>
</organism>
<name>A0A9E7M6J5_9CAUD</name>
<accession>A0A9E7M6J5</accession>
<proteinExistence type="predicted"/>
<dbReference type="EMBL" id="OL362270">
    <property type="protein sequence ID" value="URY99175.1"/>
    <property type="molecule type" value="Genomic_DNA"/>
</dbReference>
<gene>
    <name evidence="2" type="ORF">6937_0044</name>
</gene>
<keyword evidence="1" id="KW-0175">Coiled coil</keyword>
<evidence type="ECO:0000313" key="2">
    <source>
        <dbReference type="EMBL" id="URY99175.1"/>
    </source>
</evidence>
<keyword evidence="3" id="KW-1185">Reference proteome</keyword>
<feature type="coiled-coil region" evidence="1">
    <location>
        <begin position="44"/>
        <end position="81"/>
    </location>
</feature>